<dbReference type="Gene3D" id="3.10.450.710">
    <property type="entry name" value="Tgt2/MlaC"/>
    <property type="match status" value="1"/>
</dbReference>
<name>A0A421BV69_9RHOB</name>
<dbReference type="PANTHER" id="PTHR36573">
    <property type="entry name" value="INTERMEMBRANE PHOSPHOLIPID TRANSPORT SYSTEM BINDING PROTEIN MLAC"/>
    <property type="match status" value="1"/>
</dbReference>
<protein>
    <submittedName>
        <fullName evidence="2">ABC transporter substrate-binding protein</fullName>
    </submittedName>
</protein>
<accession>A0A421BV69</accession>
<evidence type="ECO:0000256" key="1">
    <source>
        <dbReference type="SAM" id="Phobius"/>
    </source>
</evidence>
<dbReference type="InterPro" id="IPR008869">
    <property type="entry name" value="MlaC/ttg2D"/>
</dbReference>
<dbReference type="Pfam" id="PF05494">
    <property type="entry name" value="MlaC"/>
    <property type="match status" value="1"/>
</dbReference>
<comment type="caution">
    <text evidence="2">The sequence shown here is derived from an EMBL/GenBank/DDBJ whole genome shotgun (WGS) entry which is preliminary data.</text>
</comment>
<feature type="transmembrane region" description="Helical" evidence="1">
    <location>
        <begin position="21"/>
        <end position="40"/>
    </location>
</feature>
<evidence type="ECO:0000313" key="2">
    <source>
        <dbReference type="EMBL" id="RLL72206.1"/>
    </source>
</evidence>
<evidence type="ECO:0000313" key="3">
    <source>
        <dbReference type="Proteomes" id="UP000279673"/>
    </source>
</evidence>
<keyword evidence="1" id="KW-0472">Membrane</keyword>
<reference evidence="2 3" key="1">
    <citation type="submission" date="2018-10" db="EMBL/GenBank/DDBJ databases">
        <title>Rhodobacter sp . BO-81.</title>
        <authorList>
            <person name="Im W.T."/>
        </authorList>
    </citation>
    <scope>NUCLEOTIDE SEQUENCE [LARGE SCALE GENOMIC DNA]</scope>
    <source>
        <strain evidence="2 3">BO-81</strain>
    </source>
</reference>
<keyword evidence="1" id="KW-0812">Transmembrane</keyword>
<dbReference type="EMBL" id="RCHI01000002">
    <property type="protein sequence ID" value="RLL72206.1"/>
    <property type="molecule type" value="Genomic_DNA"/>
</dbReference>
<proteinExistence type="predicted"/>
<dbReference type="AlphaFoldDB" id="A0A421BV69"/>
<dbReference type="InterPro" id="IPR006311">
    <property type="entry name" value="TAT_signal"/>
</dbReference>
<organism evidence="2 3">
    <name type="scientific">Paenirhodobacter hankyongi</name>
    <dbReference type="NCBI Taxonomy" id="2294033"/>
    <lineage>
        <taxon>Bacteria</taxon>
        <taxon>Pseudomonadati</taxon>
        <taxon>Pseudomonadota</taxon>
        <taxon>Alphaproteobacteria</taxon>
        <taxon>Rhodobacterales</taxon>
        <taxon>Rhodobacter group</taxon>
        <taxon>Paenirhodobacter</taxon>
    </lineage>
</organism>
<dbReference type="Proteomes" id="UP000279673">
    <property type="component" value="Unassembled WGS sequence"/>
</dbReference>
<gene>
    <name evidence="2" type="ORF">DYS74_01980</name>
</gene>
<sequence>MLTLTSNSNERGLRRGVGRRAFLRGGVALAATVVALPGAASALNDTQARALIGKAVDDVNSAIDSGKTGPELYALFENLFVKYADVPTIARSALGVASRSASPAQMAAFTTAFRGYISRKYGKRFREFIGARFEVAEARQVKTFYEVRTVAYLRGQSPFEVLWQVSDKSGKDLFFNIIIEGVNMLAAERTEIGAMLDARRGDLDALIADLKTAG</sequence>
<dbReference type="PROSITE" id="PS51318">
    <property type="entry name" value="TAT"/>
    <property type="match status" value="1"/>
</dbReference>
<dbReference type="InterPro" id="IPR042245">
    <property type="entry name" value="Tgt2/MlaC_sf"/>
</dbReference>
<keyword evidence="3" id="KW-1185">Reference proteome</keyword>
<dbReference type="PANTHER" id="PTHR36573:SF1">
    <property type="entry name" value="INTERMEMBRANE PHOSPHOLIPID TRANSPORT SYSTEM BINDING PROTEIN MLAC"/>
    <property type="match status" value="1"/>
</dbReference>
<dbReference type="RefSeq" id="WP_121530490.1">
    <property type="nucleotide sequence ID" value="NZ_RCHI01000002.1"/>
</dbReference>
<keyword evidence="1" id="KW-1133">Transmembrane helix</keyword>